<dbReference type="InterPro" id="IPR013094">
    <property type="entry name" value="AB_hydrolase_3"/>
</dbReference>
<dbReference type="GO" id="GO:0016787">
    <property type="term" value="F:hydrolase activity"/>
    <property type="evidence" value="ECO:0007669"/>
    <property type="project" value="UniProtKB-KW"/>
</dbReference>
<dbReference type="STRING" id="560819.SAMN05428998_14714"/>
<evidence type="ECO:0000313" key="5">
    <source>
        <dbReference type="EMBL" id="SMF82583.1"/>
    </source>
</evidence>
<dbReference type="AlphaFoldDB" id="A0A1Y6CWI9"/>
<keyword evidence="2" id="KW-0378">Hydrolase</keyword>
<feature type="active site" evidence="3">
    <location>
        <position position="162"/>
    </location>
</feature>
<evidence type="ECO:0000256" key="2">
    <source>
        <dbReference type="ARBA" id="ARBA00022801"/>
    </source>
</evidence>
<name>A0A1Y6CWI9_9PROT</name>
<evidence type="ECO:0000313" key="6">
    <source>
        <dbReference type="Proteomes" id="UP000192917"/>
    </source>
</evidence>
<gene>
    <name evidence="5" type="ORF">SAMN05428998_14714</name>
</gene>
<dbReference type="EMBL" id="FWZX01000047">
    <property type="protein sequence ID" value="SMF82583.1"/>
    <property type="molecule type" value="Genomic_DNA"/>
</dbReference>
<dbReference type="Proteomes" id="UP000192917">
    <property type="component" value="Unassembled WGS sequence"/>
</dbReference>
<dbReference type="PANTHER" id="PTHR48081:SF8">
    <property type="entry name" value="ALPHA_BETA HYDROLASE FOLD-3 DOMAIN-CONTAINING PROTEIN-RELATED"/>
    <property type="match status" value="1"/>
</dbReference>
<comment type="similarity">
    <text evidence="1">Belongs to the 'GDXG' lipolytic enzyme family.</text>
</comment>
<organism evidence="5 6">
    <name type="scientific">Tistlia consotensis USBA 355</name>
    <dbReference type="NCBI Taxonomy" id="560819"/>
    <lineage>
        <taxon>Bacteria</taxon>
        <taxon>Pseudomonadati</taxon>
        <taxon>Pseudomonadota</taxon>
        <taxon>Alphaproteobacteria</taxon>
        <taxon>Rhodospirillales</taxon>
        <taxon>Rhodovibrionaceae</taxon>
        <taxon>Tistlia</taxon>
    </lineage>
</organism>
<dbReference type="InterPro" id="IPR033140">
    <property type="entry name" value="Lipase_GDXG_put_SER_AS"/>
</dbReference>
<evidence type="ECO:0000256" key="3">
    <source>
        <dbReference type="PROSITE-ProRule" id="PRU10038"/>
    </source>
</evidence>
<dbReference type="PROSITE" id="PS01174">
    <property type="entry name" value="LIPASE_GDXG_SER"/>
    <property type="match status" value="1"/>
</dbReference>
<dbReference type="PANTHER" id="PTHR48081">
    <property type="entry name" value="AB HYDROLASE SUPERFAMILY PROTEIN C4A8.06C"/>
    <property type="match status" value="1"/>
</dbReference>
<dbReference type="Pfam" id="PF07859">
    <property type="entry name" value="Abhydrolase_3"/>
    <property type="match status" value="1"/>
</dbReference>
<dbReference type="InterPro" id="IPR050300">
    <property type="entry name" value="GDXG_lipolytic_enzyme"/>
</dbReference>
<keyword evidence="6" id="KW-1185">Reference proteome</keyword>
<sequence length="316" mass="32875">MAFEEFDLAPGIREFLARSEAAYPLNATELSLAEQRACYDALCRSFAEDRPAGVSVEELSAPAGGRAVPLRLYRPAGVERPPVLLYCHGGGWVLGGLDSHDAVVAELVAGAGCAAVSVDYRLAPEHRWPAQIDDAWTALTWLADAAESLGLDGGRIAVAGDSAGGQLAAALALKARAAAAPRLVGQVLIYPALGLEFAEPQRAPAPDGPGLTHADMAAYHLQLFGATVPRDALAHPLLAGDLANLPPAVIVAAEYDPLRDDAAVYAERLAAAGVPVEHRCFAGLIHGCLRARHMSPAAGAMFAQLVAGTRRLFAAA</sequence>
<dbReference type="InterPro" id="IPR029058">
    <property type="entry name" value="AB_hydrolase_fold"/>
</dbReference>
<evidence type="ECO:0000259" key="4">
    <source>
        <dbReference type="Pfam" id="PF07859"/>
    </source>
</evidence>
<dbReference type="Gene3D" id="3.40.50.1820">
    <property type="entry name" value="alpha/beta hydrolase"/>
    <property type="match status" value="1"/>
</dbReference>
<dbReference type="RefSeq" id="WP_159460381.1">
    <property type="nucleotide sequence ID" value="NZ_FWZX01000047.1"/>
</dbReference>
<protein>
    <submittedName>
        <fullName evidence="5">Acetyl esterase</fullName>
    </submittedName>
</protein>
<feature type="domain" description="Alpha/beta hydrolase fold-3" evidence="4">
    <location>
        <begin position="84"/>
        <end position="289"/>
    </location>
</feature>
<dbReference type="SUPFAM" id="SSF53474">
    <property type="entry name" value="alpha/beta-Hydrolases"/>
    <property type="match status" value="1"/>
</dbReference>
<evidence type="ECO:0000256" key="1">
    <source>
        <dbReference type="ARBA" id="ARBA00010515"/>
    </source>
</evidence>
<reference evidence="5 6" key="1">
    <citation type="submission" date="2017-04" db="EMBL/GenBank/DDBJ databases">
        <authorList>
            <person name="Afonso C.L."/>
            <person name="Miller P.J."/>
            <person name="Scott M.A."/>
            <person name="Spackman E."/>
            <person name="Goraichik I."/>
            <person name="Dimitrov K.M."/>
            <person name="Suarez D.L."/>
            <person name="Swayne D.E."/>
        </authorList>
    </citation>
    <scope>NUCLEOTIDE SEQUENCE [LARGE SCALE GENOMIC DNA]</scope>
    <source>
        <strain evidence="5 6">USBA 355</strain>
    </source>
</reference>
<proteinExistence type="inferred from homology"/>
<accession>A0A1Y6CWI9</accession>